<evidence type="ECO:0000313" key="3">
    <source>
        <dbReference type="Proteomes" id="UP000031523"/>
    </source>
</evidence>
<dbReference type="KEGG" id="sals:SLNWT_0943"/>
<evidence type="ECO:0000313" key="2">
    <source>
        <dbReference type="EMBL" id="AJE81319.1"/>
    </source>
</evidence>
<reference evidence="2 3" key="1">
    <citation type="submission" date="2015-01" db="EMBL/GenBank/DDBJ databases">
        <title>Enhanced salinomycin production by adjusting the supply of polyketide extender units in Streptomyce albus DSM 41398.</title>
        <authorList>
            <person name="Lu C."/>
        </authorList>
    </citation>
    <scope>NUCLEOTIDE SEQUENCE [LARGE SCALE GENOMIC DNA]</scope>
    <source>
        <strain evidence="3">ATCC 21838 / DSM 41398 / FERM P-419 / JCM 4703 / NBRC 107858</strain>
    </source>
</reference>
<evidence type="ECO:0000256" key="1">
    <source>
        <dbReference type="SAM" id="MobiDB-lite"/>
    </source>
</evidence>
<feature type="region of interest" description="Disordered" evidence="1">
    <location>
        <begin position="17"/>
        <end position="50"/>
    </location>
</feature>
<accession>A0A0B5EIP3</accession>
<dbReference type="Proteomes" id="UP000031523">
    <property type="component" value="Chromosome"/>
</dbReference>
<protein>
    <submittedName>
        <fullName evidence="2">Uncharacterized protein</fullName>
    </submittedName>
</protein>
<proteinExistence type="predicted"/>
<dbReference type="AlphaFoldDB" id="A0A0B5EIP3"/>
<dbReference type="EMBL" id="CP010519">
    <property type="protein sequence ID" value="AJE81319.1"/>
    <property type="molecule type" value="Genomic_DNA"/>
</dbReference>
<sequence>MDTPVCGIGAVRASGAVGRGRAADGTETGARPAASPVQCGTAAGSADFVR</sequence>
<keyword evidence="3" id="KW-1185">Reference proteome</keyword>
<gene>
    <name evidence="2" type="ORF">SLNWT_0943</name>
</gene>
<organism evidence="2 3">
    <name type="scientific">Streptomyces albus (strain ATCC 21838 / DSM 41398 / FERM P-419 / JCM 4703 / NBRC 107858)</name>
    <dbReference type="NCBI Taxonomy" id="1081613"/>
    <lineage>
        <taxon>Bacteria</taxon>
        <taxon>Bacillati</taxon>
        <taxon>Actinomycetota</taxon>
        <taxon>Actinomycetes</taxon>
        <taxon>Kitasatosporales</taxon>
        <taxon>Streptomycetaceae</taxon>
        <taxon>Streptomyces</taxon>
    </lineage>
</organism>
<name>A0A0B5EIP3_STRA4</name>